<dbReference type="STRING" id="62062.ENSHHUP00000029711"/>
<evidence type="ECO:0000256" key="1">
    <source>
        <dbReference type="SAM" id="Phobius"/>
    </source>
</evidence>
<name>A0A4W5LTW0_9TELE</name>
<dbReference type="AlphaFoldDB" id="A0A4W5LTW0"/>
<protein>
    <submittedName>
        <fullName evidence="2">Uncharacterized protein</fullName>
    </submittedName>
</protein>
<keyword evidence="1" id="KW-1133">Transmembrane helix</keyword>
<evidence type="ECO:0000313" key="2">
    <source>
        <dbReference type="Ensembl" id="ENSHHUP00000029711.1"/>
    </source>
</evidence>
<organism evidence="2 3">
    <name type="scientific">Hucho hucho</name>
    <name type="common">huchen</name>
    <dbReference type="NCBI Taxonomy" id="62062"/>
    <lineage>
        <taxon>Eukaryota</taxon>
        <taxon>Metazoa</taxon>
        <taxon>Chordata</taxon>
        <taxon>Craniata</taxon>
        <taxon>Vertebrata</taxon>
        <taxon>Euteleostomi</taxon>
        <taxon>Actinopterygii</taxon>
        <taxon>Neopterygii</taxon>
        <taxon>Teleostei</taxon>
        <taxon>Protacanthopterygii</taxon>
        <taxon>Salmoniformes</taxon>
        <taxon>Salmonidae</taxon>
        <taxon>Salmoninae</taxon>
        <taxon>Hucho</taxon>
    </lineage>
</organism>
<sequence>MDNWALDGHVSYIASSSSFVYQGFVRGKGFGQFGLQRLESLDRSRENPHFPPNSSSVAAAILVPFIAMIIAGFALYLYKHRYLCLSLSQYIIAL</sequence>
<evidence type="ECO:0000313" key="3">
    <source>
        <dbReference type="Proteomes" id="UP000314982"/>
    </source>
</evidence>
<keyword evidence="1" id="KW-0812">Transmembrane</keyword>
<reference evidence="3" key="1">
    <citation type="submission" date="2018-06" db="EMBL/GenBank/DDBJ databases">
        <title>Genome assembly of Danube salmon.</title>
        <authorList>
            <person name="Macqueen D.J."/>
            <person name="Gundappa M.K."/>
        </authorList>
    </citation>
    <scope>NUCLEOTIDE SEQUENCE [LARGE SCALE GENOMIC DNA]</scope>
</reference>
<accession>A0A4W5LTW0</accession>
<proteinExistence type="predicted"/>
<reference evidence="2" key="2">
    <citation type="submission" date="2025-08" db="UniProtKB">
        <authorList>
            <consortium name="Ensembl"/>
        </authorList>
    </citation>
    <scope>IDENTIFICATION</scope>
</reference>
<keyword evidence="1" id="KW-0472">Membrane</keyword>
<keyword evidence="3" id="KW-1185">Reference proteome</keyword>
<dbReference type="Proteomes" id="UP000314982">
    <property type="component" value="Unassembled WGS sequence"/>
</dbReference>
<dbReference type="Ensembl" id="ENSHHUT00000030945.1">
    <property type="protein sequence ID" value="ENSHHUP00000029711.1"/>
    <property type="gene ID" value="ENSHHUG00000018936.1"/>
</dbReference>
<dbReference type="GeneTree" id="ENSGT00940000161110"/>
<feature type="transmembrane region" description="Helical" evidence="1">
    <location>
        <begin position="57"/>
        <end position="78"/>
    </location>
</feature>
<reference evidence="2" key="3">
    <citation type="submission" date="2025-09" db="UniProtKB">
        <authorList>
            <consortium name="Ensembl"/>
        </authorList>
    </citation>
    <scope>IDENTIFICATION</scope>
</reference>